<dbReference type="CDD" id="cd00190">
    <property type="entry name" value="Tryp_SPc"/>
    <property type="match status" value="1"/>
</dbReference>
<protein>
    <recommendedName>
        <fullName evidence="10">Peptidase S1 domain-containing protein</fullName>
    </recommendedName>
</protein>
<evidence type="ECO:0000313" key="12">
    <source>
        <dbReference type="Proteomes" id="UP000002282"/>
    </source>
</evidence>
<proteinExistence type="inferred from homology"/>
<dbReference type="PANTHER" id="PTHR24256">
    <property type="entry name" value="TRYPTASE-RELATED"/>
    <property type="match status" value="1"/>
</dbReference>
<accession>B4P8X1</accession>
<keyword evidence="5" id="KW-0106">Calcium</keyword>
<dbReference type="InterPro" id="IPR009003">
    <property type="entry name" value="Peptidase_S1_PA"/>
</dbReference>
<evidence type="ECO:0000256" key="4">
    <source>
        <dbReference type="ARBA" id="ARBA00022825"/>
    </source>
</evidence>
<dbReference type="HOGENOM" id="CLU_006842_0_3_1"/>
<comment type="similarity">
    <text evidence="8">Belongs to the peptidase S1 family. CLIP subfamily.</text>
</comment>
<dbReference type="SMR" id="B4P8X1"/>
<dbReference type="InterPro" id="IPR001314">
    <property type="entry name" value="Peptidase_S1A"/>
</dbReference>
<dbReference type="GO" id="GO:0006508">
    <property type="term" value="P:proteolysis"/>
    <property type="evidence" value="ECO:0007669"/>
    <property type="project" value="UniProtKB-KW"/>
</dbReference>
<feature type="domain" description="Peptidase S1" evidence="10">
    <location>
        <begin position="42"/>
        <end position="275"/>
    </location>
</feature>
<evidence type="ECO:0000256" key="6">
    <source>
        <dbReference type="ARBA" id="ARBA00023145"/>
    </source>
</evidence>
<evidence type="ECO:0000256" key="1">
    <source>
        <dbReference type="ARBA" id="ARBA00022670"/>
    </source>
</evidence>
<dbReference type="Pfam" id="PF00089">
    <property type="entry name" value="Trypsin"/>
    <property type="match status" value="1"/>
</dbReference>
<organism evidence="11 12">
    <name type="scientific">Drosophila yakuba</name>
    <name type="common">Fruit fly</name>
    <dbReference type="NCBI Taxonomy" id="7245"/>
    <lineage>
        <taxon>Eukaryota</taxon>
        <taxon>Metazoa</taxon>
        <taxon>Ecdysozoa</taxon>
        <taxon>Arthropoda</taxon>
        <taxon>Hexapoda</taxon>
        <taxon>Insecta</taxon>
        <taxon>Pterygota</taxon>
        <taxon>Neoptera</taxon>
        <taxon>Endopterygota</taxon>
        <taxon>Diptera</taxon>
        <taxon>Brachycera</taxon>
        <taxon>Muscomorpha</taxon>
        <taxon>Ephydroidea</taxon>
        <taxon>Drosophilidae</taxon>
        <taxon>Drosophila</taxon>
        <taxon>Sophophora</taxon>
    </lineage>
</organism>
<keyword evidence="4" id="KW-0720">Serine protease</keyword>
<dbReference type="PRINTS" id="PR00722">
    <property type="entry name" value="CHYMOTRYPSIN"/>
</dbReference>
<dbReference type="GO" id="GO:0004252">
    <property type="term" value="F:serine-type endopeptidase activity"/>
    <property type="evidence" value="ECO:0007669"/>
    <property type="project" value="InterPro"/>
</dbReference>
<keyword evidence="7" id="KW-1015">Disulfide bond</keyword>
<dbReference type="EMBL" id="CM000158">
    <property type="protein sequence ID" value="EDW91225.2"/>
    <property type="molecule type" value="Genomic_DNA"/>
</dbReference>
<dbReference type="Proteomes" id="UP000002282">
    <property type="component" value="Chromosome 2R"/>
</dbReference>
<dbReference type="InterPro" id="IPR043504">
    <property type="entry name" value="Peptidase_S1_PA_chymotrypsin"/>
</dbReference>
<dbReference type="InterPro" id="IPR001254">
    <property type="entry name" value="Trypsin_dom"/>
</dbReference>
<reference evidence="11 12" key="2">
    <citation type="journal article" date="2007" name="PLoS Biol.">
        <title>Principles of genome evolution in the Drosophila melanogaster species group.</title>
        <authorList>
            <person name="Ranz J.M."/>
            <person name="Maurin D."/>
            <person name="Chan Y.S."/>
            <person name="von Grotthuss M."/>
            <person name="Hillier L.W."/>
            <person name="Roote J."/>
            <person name="Ashburner M."/>
            <person name="Bergman C.M."/>
        </authorList>
    </citation>
    <scope>NUCLEOTIDE SEQUENCE [LARGE SCALE GENOMIC DNA]</scope>
    <source>
        <strain evidence="12">Tai18E2 / Tucson 14021-0261.01</strain>
    </source>
</reference>
<dbReference type="PROSITE" id="PS50240">
    <property type="entry name" value="TRYPSIN_DOM"/>
    <property type="match status" value="1"/>
</dbReference>
<evidence type="ECO:0000313" key="11">
    <source>
        <dbReference type="EMBL" id="EDW91225.2"/>
    </source>
</evidence>
<keyword evidence="3" id="KW-0378">Hydrolase</keyword>
<feature type="signal peptide" evidence="9">
    <location>
        <begin position="1"/>
        <end position="23"/>
    </location>
</feature>
<evidence type="ECO:0000256" key="9">
    <source>
        <dbReference type="SAM" id="SignalP"/>
    </source>
</evidence>
<feature type="chain" id="PRO_5006458804" description="Peptidase S1 domain-containing protein" evidence="9">
    <location>
        <begin position="24"/>
        <end position="291"/>
    </location>
</feature>
<reference evidence="11 12" key="1">
    <citation type="journal article" date="2007" name="Nature">
        <title>Evolution of genes and genomes on the Drosophila phylogeny.</title>
        <authorList>
            <consortium name="Drosophila 12 Genomes Consortium"/>
            <person name="Clark A.G."/>
            <person name="Eisen M.B."/>
            <person name="Smith D.R."/>
            <person name="Bergman C.M."/>
            <person name="Oliver B."/>
            <person name="Markow T.A."/>
            <person name="Kaufman T.C."/>
            <person name="Kellis M."/>
            <person name="Gelbart W."/>
            <person name="Iyer V.N."/>
            <person name="Pollard D.A."/>
            <person name="Sackton T.B."/>
            <person name="Larracuente A.M."/>
            <person name="Singh N.D."/>
            <person name="Abad J.P."/>
            <person name="Abt D.N."/>
            <person name="Adryan B."/>
            <person name="Aguade M."/>
            <person name="Akashi H."/>
            <person name="Anderson W.W."/>
            <person name="Aquadro C.F."/>
            <person name="Ardell D.H."/>
            <person name="Arguello R."/>
            <person name="Artieri C.G."/>
            <person name="Barbash D.A."/>
            <person name="Barker D."/>
            <person name="Barsanti P."/>
            <person name="Batterham P."/>
            <person name="Batzoglou S."/>
            <person name="Begun D."/>
            <person name="Bhutkar A."/>
            <person name="Blanco E."/>
            <person name="Bosak S.A."/>
            <person name="Bradley R.K."/>
            <person name="Brand A.D."/>
            <person name="Brent M.R."/>
            <person name="Brooks A.N."/>
            <person name="Brown R.H."/>
            <person name="Butlin R.K."/>
            <person name="Caggese C."/>
            <person name="Calvi B.R."/>
            <person name="Bernardo de Carvalho A."/>
            <person name="Caspi A."/>
            <person name="Castrezana S."/>
            <person name="Celniker S.E."/>
            <person name="Chang J.L."/>
            <person name="Chapple C."/>
            <person name="Chatterji S."/>
            <person name="Chinwalla A."/>
            <person name="Civetta A."/>
            <person name="Clifton S.W."/>
            <person name="Comeron J.M."/>
            <person name="Costello J.C."/>
            <person name="Coyne J.A."/>
            <person name="Daub J."/>
            <person name="David R.G."/>
            <person name="Delcher A.L."/>
            <person name="Delehaunty K."/>
            <person name="Do C.B."/>
            <person name="Ebling H."/>
            <person name="Edwards K."/>
            <person name="Eickbush T."/>
            <person name="Evans J.D."/>
            <person name="Filipski A."/>
            <person name="Findeiss S."/>
            <person name="Freyhult E."/>
            <person name="Fulton L."/>
            <person name="Fulton R."/>
            <person name="Garcia A.C."/>
            <person name="Gardiner A."/>
            <person name="Garfield D.A."/>
            <person name="Garvin B.E."/>
            <person name="Gibson G."/>
            <person name="Gilbert D."/>
            <person name="Gnerre S."/>
            <person name="Godfrey J."/>
            <person name="Good R."/>
            <person name="Gotea V."/>
            <person name="Gravely B."/>
            <person name="Greenberg A.J."/>
            <person name="Griffiths-Jones S."/>
            <person name="Gross S."/>
            <person name="Guigo R."/>
            <person name="Gustafson E.A."/>
            <person name="Haerty W."/>
            <person name="Hahn M.W."/>
            <person name="Halligan D.L."/>
            <person name="Halpern A.L."/>
            <person name="Halter G.M."/>
            <person name="Han M.V."/>
            <person name="Heger A."/>
            <person name="Hillier L."/>
            <person name="Hinrichs A.S."/>
            <person name="Holmes I."/>
            <person name="Hoskins R.A."/>
            <person name="Hubisz M.J."/>
            <person name="Hultmark D."/>
            <person name="Huntley M.A."/>
            <person name="Jaffe D.B."/>
            <person name="Jagadeeshan S."/>
            <person name="Jeck W.R."/>
            <person name="Johnson J."/>
            <person name="Jones C.D."/>
            <person name="Jordan W.C."/>
            <person name="Karpen G.H."/>
            <person name="Kataoka E."/>
            <person name="Keightley P.D."/>
            <person name="Kheradpour P."/>
            <person name="Kirkness E.F."/>
            <person name="Koerich L.B."/>
            <person name="Kristiansen K."/>
            <person name="Kudrna D."/>
            <person name="Kulathinal R.J."/>
            <person name="Kumar S."/>
            <person name="Kwok R."/>
            <person name="Lander E."/>
            <person name="Langley C.H."/>
            <person name="Lapoint R."/>
            <person name="Lazzaro B.P."/>
            <person name="Lee S.J."/>
            <person name="Levesque L."/>
            <person name="Li R."/>
            <person name="Lin C.F."/>
            <person name="Lin M.F."/>
            <person name="Lindblad-Toh K."/>
            <person name="Llopart A."/>
            <person name="Long M."/>
            <person name="Low L."/>
            <person name="Lozovsky E."/>
            <person name="Lu J."/>
            <person name="Luo M."/>
            <person name="Machado C.A."/>
            <person name="Makalowski W."/>
            <person name="Marzo M."/>
            <person name="Matsuda M."/>
            <person name="Matzkin L."/>
            <person name="McAllister B."/>
            <person name="McBride C.S."/>
            <person name="McKernan B."/>
            <person name="McKernan K."/>
            <person name="Mendez-Lago M."/>
            <person name="Minx P."/>
            <person name="Mollenhauer M.U."/>
            <person name="Montooth K."/>
            <person name="Mount S.M."/>
            <person name="Mu X."/>
            <person name="Myers E."/>
            <person name="Negre B."/>
            <person name="Newfeld S."/>
            <person name="Nielsen R."/>
            <person name="Noor M.A."/>
            <person name="O'Grady P."/>
            <person name="Pachter L."/>
            <person name="Papaceit M."/>
            <person name="Parisi M.J."/>
            <person name="Parisi M."/>
            <person name="Parts L."/>
            <person name="Pedersen J.S."/>
            <person name="Pesole G."/>
            <person name="Phillippy A.M."/>
            <person name="Ponting C.P."/>
            <person name="Pop M."/>
            <person name="Porcelli D."/>
            <person name="Powell J.R."/>
            <person name="Prohaska S."/>
            <person name="Pruitt K."/>
            <person name="Puig M."/>
            <person name="Quesneville H."/>
            <person name="Ram K.R."/>
            <person name="Rand D."/>
            <person name="Rasmussen M.D."/>
            <person name="Reed L.K."/>
            <person name="Reenan R."/>
            <person name="Reily A."/>
            <person name="Remington K.A."/>
            <person name="Rieger T.T."/>
            <person name="Ritchie M.G."/>
            <person name="Robin C."/>
            <person name="Rogers Y.H."/>
            <person name="Rohde C."/>
            <person name="Rozas J."/>
            <person name="Rubenfield M.J."/>
            <person name="Ruiz A."/>
            <person name="Russo S."/>
            <person name="Salzberg S.L."/>
            <person name="Sanchez-Gracia A."/>
            <person name="Saranga D.J."/>
            <person name="Sato H."/>
            <person name="Schaeffer S.W."/>
            <person name="Schatz M.C."/>
            <person name="Schlenke T."/>
            <person name="Schwartz R."/>
            <person name="Segarra C."/>
            <person name="Singh R.S."/>
            <person name="Sirot L."/>
            <person name="Sirota M."/>
            <person name="Sisneros N.B."/>
            <person name="Smith C.D."/>
            <person name="Smith T.F."/>
            <person name="Spieth J."/>
            <person name="Stage D.E."/>
            <person name="Stark A."/>
            <person name="Stephan W."/>
            <person name="Strausberg R.L."/>
            <person name="Strempel S."/>
            <person name="Sturgill D."/>
            <person name="Sutton G."/>
            <person name="Sutton G.G."/>
            <person name="Tao W."/>
            <person name="Teichmann S."/>
            <person name="Tobari Y.N."/>
            <person name="Tomimura Y."/>
            <person name="Tsolas J.M."/>
            <person name="Valente V.L."/>
            <person name="Venter E."/>
            <person name="Venter J.C."/>
            <person name="Vicario S."/>
            <person name="Vieira F.G."/>
            <person name="Vilella A.J."/>
            <person name="Villasante A."/>
            <person name="Walenz B."/>
            <person name="Wang J."/>
            <person name="Wasserman M."/>
            <person name="Watts T."/>
            <person name="Wilson D."/>
            <person name="Wilson R.K."/>
            <person name="Wing R.A."/>
            <person name="Wolfner M.F."/>
            <person name="Wong A."/>
            <person name="Wong G.K."/>
            <person name="Wu C.I."/>
            <person name="Wu G."/>
            <person name="Yamamoto D."/>
            <person name="Yang H.P."/>
            <person name="Yang S.P."/>
            <person name="Yorke J.A."/>
            <person name="Yoshida K."/>
            <person name="Zdobnov E."/>
            <person name="Zhang P."/>
            <person name="Zhang Y."/>
            <person name="Zimin A.V."/>
            <person name="Baldwin J."/>
            <person name="Abdouelleil A."/>
            <person name="Abdulkadir J."/>
            <person name="Abebe A."/>
            <person name="Abera B."/>
            <person name="Abreu J."/>
            <person name="Acer S.C."/>
            <person name="Aftuck L."/>
            <person name="Alexander A."/>
            <person name="An P."/>
            <person name="Anderson E."/>
            <person name="Anderson S."/>
            <person name="Arachi H."/>
            <person name="Azer M."/>
            <person name="Bachantsang P."/>
            <person name="Barry A."/>
            <person name="Bayul T."/>
            <person name="Berlin A."/>
            <person name="Bessette D."/>
            <person name="Bloom T."/>
            <person name="Blye J."/>
            <person name="Boguslavskiy L."/>
            <person name="Bonnet C."/>
            <person name="Boukhgalter B."/>
            <person name="Bourzgui I."/>
            <person name="Brown A."/>
            <person name="Cahill P."/>
            <person name="Channer S."/>
            <person name="Cheshatsang Y."/>
            <person name="Chuda L."/>
            <person name="Citroen M."/>
            <person name="Collymore A."/>
            <person name="Cooke P."/>
            <person name="Costello M."/>
            <person name="D'Aco K."/>
            <person name="Daza R."/>
            <person name="De Haan G."/>
            <person name="DeGray S."/>
            <person name="DeMaso C."/>
            <person name="Dhargay N."/>
            <person name="Dooley K."/>
            <person name="Dooley E."/>
            <person name="Doricent M."/>
            <person name="Dorje P."/>
            <person name="Dorjee K."/>
            <person name="Dupes A."/>
            <person name="Elong R."/>
            <person name="Falk J."/>
            <person name="Farina A."/>
            <person name="Faro S."/>
            <person name="Ferguson D."/>
            <person name="Fisher S."/>
            <person name="Foley C.D."/>
            <person name="Franke A."/>
            <person name="Friedrich D."/>
            <person name="Gadbois L."/>
            <person name="Gearin G."/>
            <person name="Gearin C.R."/>
            <person name="Giannoukos G."/>
            <person name="Goode T."/>
            <person name="Graham J."/>
            <person name="Grandbois E."/>
            <person name="Grewal S."/>
            <person name="Gyaltsen K."/>
            <person name="Hafez N."/>
            <person name="Hagos B."/>
            <person name="Hall J."/>
            <person name="Henson C."/>
            <person name="Hollinger A."/>
            <person name="Honan T."/>
            <person name="Huard M.D."/>
            <person name="Hughes L."/>
            <person name="Hurhula B."/>
            <person name="Husby M.E."/>
            <person name="Kamat A."/>
            <person name="Kanga B."/>
            <person name="Kashin S."/>
            <person name="Khazanovich D."/>
            <person name="Kisner P."/>
            <person name="Lance K."/>
            <person name="Lara M."/>
            <person name="Lee W."/>
            <person name="Lennon N."/>
            <person name="Letendre F."/>
            <person name="LeVine R."/>
            <person name="Lipovsky A."/>
            <person name="Liu X."/>
            <person name="Liu J."/>
            <person name="Liu S."/>
            <person name="Lokyitsang T."/>
            <person name="Lokyitsang Y."/>
            <person name="Lubonja R."/>
            <person name="Lui A."/>
            <person name="MacDonald P."/>
            <person name="Magnisalis V."/>
            <person name="Maru K."/>
            <person name="Matthews C."/>
            <person name="McCusker W."/>
            <person name="McDonough S."/>
            <person name="Mehta T."/>
            <person name="Meldrim J."/>
            <person name="Meneus L."/>
            <person name="Mihai O."/>
            <person name="Mihalev A."/>
            <person name="Mihova T."/>
            <person name="Mittelman R."/>
            <person name="Mlenga V."/>
            <person name="Montmayeur A."/>
            <person name="Mulrain L."/>
            <person name="Navidi A."/>
            <person name="Naylor J."/>
            <person name="Negash T."/>
            <person name="Nguyen T."/>
            <person name="Nguyen N."/>
            <person name="Nicol R."/>
            <person name="Norbu C."/>
            <person name="Norbu N."/>
            <person name="Novod N."/>
            <person name="O'Neill B."/>
            <person name="Osman S."/>
            <person name="Markiewicz E."/>
            <person name="Oyono O.L."/>
            <person name="Patti C."/>
            <person name="Phunkhang P."/>
            <person name="Pierre F."/>
            <person name="Priest M."/>
            <person name="Raghuraman S."/>
            <person name="Rege F."/>
            <person name="Reyes R."/>
            <person name="Rise C."/>
            <person name="Rogov P."/>
            <person name="Ross K."/>
            <person name="Ryan E."/>
            <person name="Settipalli S."/>
            <person name="Shea T."/>
            <person name="Sherpa N."/>
            <person name="Shi L."/>
            <person name="Shih D."/>
            <person name="Sparrow T."/>
            <person name="Spaulding J."/>
            <person name="Stalker J."/>
            <person name="Stange-Thomann N."/>
            <person name="Stavropoulos S."/>
            <person name="Stone C."/>
            <person name="Strader C."/>
            <person name="Tesfaye S."/>
            <person name="Thomson T."/>
            <person name="Thoulutsang Y."/>
            <person name="Thoulutsang D."/>
            <person name="Topham K."/>
            <person name="Topping I."/>
            <person name="Tsamla T."/>
            <person name="Vassiliev H."/>
            <person name="Vo A."/>
            <person name="Wangchuk T."/>
            <person name="Wangdi T."/>
            <person name="Weiand M."/>
            <person name="Wilkinson J."/>
            <person name="Wilson A."/>
            <person name="Yadav S."/>
            <person name="Young G."/>
            <person name="Yu Q."/>
            <person name="Zembek L."/>
            <person name="Zhong D."/>
            <person name="Zimmer A."/>
            <person name="Zwirko Z."/>
            <person name="Jaffe D.B."/>
            <person name="Alvarez P."/>
            <person name="Brockman W."/>
            <person name="Butler J."/>
            <person name="Chin C."/>
            <person name="Gnerre S."/>
            <person name="Grabherr M."/>
            <person name="Kleber M."/>
            <person name="Mauceli E."/>
            <person name="MacCallum I."/>
        </authorList>
    </citation>
    <scope>NUCLEOTIDE SEQUENCE [LARGE SCALE GENOMIC DNA]</scope>
    <source>
        <strain evidence="12">Tai18E2 / Tucson 14021-0261.01</strain>
    </source>
</reference>
<evidence type="ECO:0000256" key="5">
    <source>
        <dbReference type="ARBA" id="ARBA00022837"/>
    </source>
</evidence>
<keyword evidence="2" id="KW-0479">Metal-binding</keyword>
<dbReference type="SUPFAM" id="SSF50494">
    <property type="entry name" value="Trypsin-like serine proteases"/>
    <property type="match status" value="1"/>
</dbReference>
<gene>
    <name evidence="11" type="primary">Dyak\GE12203</name>
    <name evidence="11" type="synonym">dyak_GLEANR_12476</name>
    <name evidence="11" type="synonym">GE12203</name>
    <name evidence="11" type="ORF">Dyak_GE12203</name>
</gene>
<dbReference type="FunFam" id="2.40.10.10:FF:000078">
    <property type="entry name" value="Serine protease H137"/>
    <property type="match status" value="1"/>
</dbReference>
<dbReference type="KEGG" id="dya:Dyak_GE12203"/>
<dbReference type="GO" id="GO:0046872">
    <property type="term" value="F:metal ion binding"/>
    <property type="evidence" value="ECO:0007669"/>
    <property type="project" value="UniProtKB-KW"/>
</dbReference>
<keyword evidence="6" id="KW-0865">Zymogen</keyword>
<dbReference type="Gene3D" id="2.40.10.10">
    <property type="entry name" value="Trypsin-like serine proteases"/>
    <property type="match status" value="1"/>
</dbReference>
<evidence type="ECO:0000256" key="3">
    <source>
        <dbReference type="ARBA" id="ARBA00022801"/>
    </source>
</evidence>
<keyword evidence="1" id="KW-0645">Protease</keyword>
<name>B4P8X1_DROYA</name>
<evidence type="ECO:0000256" key="2">
    <source>
        <dbReference type="ARBA" id="ARBA00022723"/>
    </source>
</evidence>
<keyword evidence="9" id="KW-0732">Signal</keyword>
<sequence>MKIFTAEIALLAFLVLGIREGSSNLLTRDCGTTKHPSRVRRVVAGEDADRFANPWMVLVLDQGNSICGGSLITLYFVLTSASCLMSSPKQVVLGEYNRNCTTADCVSSRQVIDVDSRFIHDEFNMTSVDKKYDIGLIRLARKVLITDYVRPICLSVDRRVGHKARYFTATGWGITDLSKLGNILQKVALMKLDRRSCTRRLRIKLDGSQLCVGGLNRGACSGDSGAPLTKKFHMDGGRSRTFLVGIVSYGISSCDGVGVYTNVEHYMDWIVSTIYESNMLSSQADYIFTAN</sequence>
<evidence type="ECO:0000256" key="7">
    <source>
        <dbReference type="ARBA" id="ARBA00023157"/>
    </source>
</evidence>
<dbReference type="OrthoDB" id="547031at2759"/>
<evidence type="ECO:0000259" key="10">
    <source>
        <dbReference type="PROSITE" id="PS50240"/>
    </source>
</evidence>
<dbReference type="InterPro" id="IPR051487">
    <property type="entry name" value="Ser/Thr_Proteases_Immune/Dev"/>
</dbReference>
<dbReference type="AlphaFoldDB" id="B4P8X1"/>
<dbReference type="SMART" id="SM00020">
    <property type="entry name" value="Tryp_SPc"/>
    <property type="match status" value="1"/>
</dbReference>
<keyword evidence="12" id="KW-1185">Reference proteome</keyword>
<evidence type="ECO:0000256" key="8">
    <source>
        <dbReference type="ARBA" id="ARBA00024195"/>
    </source>
</evidence>